<dbReference type="EMBL" id="VNWK01000025">
    <property type="protein sequence ID" value="TXJ94635.1"/>
    <property type="molecule type" value="Genomic_DNA"/>
</dbReference>
<organism evidence="4 6">
    <name type="scientific">Flagellimonas pelagia</name>
    <dbReference type="NCBI Taxonomy" id="2306998"/>
    <lineage>
        <taxon>Bacteria</taxon>
        <taxon>Pseudomonadati</taxon>
        <taxon>Bacteroidota</taxon>
        <taxon>Flavobacteriia</taxon>
        <taxon>Flavobacteriales</taxon>
        <taxon>Flavobacteriaceae</taxon>
        <taxon>Flagellimonas</taxon>
    </lineage>
</organism>
<name>A0A3A1NIH2_9FLAO</name>
<evidence type="ECO:0000313" key="4">
    <source>
        <dbReference type="EMBL" id="RIV44568.1"/>
    </source>
</evidence>
<accession>A0A3A1NIH2</accession>
<dbReference type="EMBL" id="QXFI01000025">
    <property type="protein sequence ID" value="RIV44568.1"/>
    <property type="molecule type" value="Genomic_DNA"/>
</dbReference>
<dbReference type="RefSeq" id="WP_119647342.1">
    <property type="nucleotide sequence ID" value="NZ_QXFI01000025.1"/>
</dbReference>
<feature type="compositionally biased region" description="Basic and acidic residues" evidence="1">
    <location>
        <begin position="125"/>
        <end position="135"/>
    </location>
</feature>
<feature type="region of interest" description="Disordered" evidence="1">
    <location>
        <begin position="79"/>
        <end position="161"/>
    </location>
</feature>
<dbReference type="InterPro" id="IPR025665">
    <property type="entry name" value="Beta-barrel_OMP_2"/>
</dbReference>
<proteinExistence type="predicted"/>
<reference evidence="5 7" key="2">
    <citation type="submission" date="2019-07" db="EMBL/GenBank/DDBJ databases">
        <title>Draft genome of two Muricauda strains isolated from deep sea.</title>
        <authorList>
            <person name="Sun C."/>
        </authorList>
    </citation>
    <scope>NUCLEOTIDE SEQUENCE [LARGE SCALE GENOMIC DNA]</scope>
    <source>
        <strain evidence="5 7">72</strain>
    </source>
</reference>
<sequence length="499" mass="55059">MGKKNLEQLFKDAFQNFQEVPDEKVWKSIESSLDKKKQKKRVIPIWWRLGGVAAALAILFFLINPPDKEQVDNQIITDTENTVEPTQQDSTGSDVKDFQNASGIPETERVAAGTSEQVDPAKASSEIEKVPHSKEQVAGTNKNRSSYDALTNPKTQVQKEKDAIALNDNRNEESKYPDEQVQNNDELSRNLAKNNEAIADNGIKKEERVSETLNQDKEEEIVALNEKEEEHPEKKSIFDAIKEQDEEEEIVAQNTSGKWSVGPSVAPVYFSASGNGSPIDSDFASNSKSGNLNLSYGLTVGYEIGKKLKIRSGIHKVNYGYDTNDVVFSSTLRSASSEKFDNINYSETSENIVVQSKKSPANALSDASSKEIALSEAPALDGKMVQQLGYIEVPLELNYALVDKKFGVDLIGGVSSLFLVDNSVLLESDELITEVGEANNVNSTNFSANVGMGLNYNFAPKLQLSIEPVFKYQLNTFSKTAGDFRPFTIGVYSGISFKF</sequence>
<keyword evidence="2" id="KW-0472">Membrane</keyword>
<feature type="domain" description="Outer membrane protein beta-barrel" evidence="3">
    <location>
        <begin position="252"/>
        <end position="465"/>
    </location>
</feature>
<evidence type="ECO:0000313" key="7">
    <source>
        <dbReference type="Proteomes" id="UP000321621"/>
    </source>
</evidence>
<dbReference type="Proteomes" id="UP000321621">
    <property type="component" value="Unassembled WGS sequence"/>
</dbReference>
<comment type="caution">
    <text evidence="4">The sequence shown here is derived from an EMBL/GenBank/DDBJ whole genome shotgun (WGS) entry which is preliminary data.</text>
</comment>
<evidence type="ECO:0000313" key="6">
    <source>
        <dbReference type="Proteomes" id="UP000266691"/>
    </source>
</evidence>
<evidence type="ECO:0000256" key="1">
    <source>
        <dbReference type="SAM" id="MobiDB-lite"/>
    </source>
</evidence>
<reference evidence="4 6" key="1">
    <citation type="submission" date="2018-08" db="EMBL/GenBank/DDBJ databases">
        <title>Proposal of Muricauda 72 sp.nov. and Muricauda NH166 sp.nov., isolated from seawater.</title>
        <authorList>
            <person name="Cheng H."/>
            <person name="Wu Y.-H."/>
            <person name="Guo L.-L."/>
            <person name="Xu X.-W."/>
        </authorList>
    </citation>
    <scope>NUCLEOTIDE SEQUENCE [LARGE SCALE GENOMIC DNA]</scope>
    <source>
        <strain evidence="4 6">72</strain>
    </source>
</reference>
<gene>
    <name evidence="4" type="ORF">D2V05_09440</name>
    <name evidence="5" type="ORF">FQ017_09355</name>
</gene>
<feature type="compositionally biased region" description="Polar residues" evidence="1">
    <location>
        <begin position="79"/>
        <end position="93"/>
    </location>
</feature>
<evidence type="ECO:0000259" key="3">
    <source>
        <dbReference type="Pfam" id="PF13568"/>
    </source>
</evidence>
<feature type="transmembrane region" description="Helical" evidence="2">
    <location>
        <begin position="45"/>
        <end position="63"/>
    </location>
</feature>
<keyword evidence="7" id="KW-1185">Reference proteome</keyword>
<evidence type="ECO:0000313" key="5">
    <source>
        <dbReference type="EMBL" id="TXJ94635.1"/>
    </source>
</evidence>
<evidence type="ECO:0000256" key="2">
    <source>
        <dbReference type="SAM" id="Phobius"/>
    </source>
</evidence>
<keyword evidence="2" id="KW-1133">Transmembrane helix</keyword>
<protein>
    <submittedName>
        <fullName evidence="4">PorT family protein</fullName>
    </submittedName>
</protein>
<dbReference type="Proteomes" id="UP000266691">
    <property type="component" value="Unassembled WGS sequence"/>
</dbReference>
<dbReference type="AlphaFoldDB" id="A0A3A1NIH2"/>
<keyword evidence="2" id="KW-0812">Transmembrane</keyword>
<dbReference type="Pfam" id="PF13568">
    <property type="entry name" value="OMP_b-brl_2"/>
    <property type="match status" value="1"/>
</dbReference>
<dbReference type="OrthoDB" id="1113942at2"/>
<feature type="compositionally biased region" description="Polar residues" evidence="1">
    <location>
        <begin position="138"/>
        <end position="156"/>
    </location>
</feature>